<evidence type="ECO:0000313" key="12">
    <source>
        <dbReference type="Proteomes" id="UP000249123"/>
    </source>
</evidence>
<reference evidence="11 12" key="1">
    <citation type="submission" date="2013-04" db="EMBL/GenBank/DDBJ databases">
        <title>Hyphomonas sp. T24B3 Genome Sequencing.</title>
        <authorList>
            <person name="Lai Q."/>
            <person name="Shao Z."/>
        </authorList>
    </citation>
    <scope>NUCLEOTIDE SEQUENCE [LARGE SCALE GENOMIC DNA]</scope>
    <source>
        <strain evidence="11 12">T24B3</strain>
    </source>
</reference>
<evidence type="ECO:0000256" key="3">
    <source>
        <dbReference type="ARBA" id="ARBA00004953"/>
    </source>
</evidence>
<evidence type="ECO:0000256" key="9">
    <source>
        <dbReference type="ARBA" id="ARBA00048531"/>
    </source>
</evidence>
<dbReference type="Proteomes" id="UP000249123">
    <property type="component" value="Unassembled WGS sequence"/>
</dbReference>
<evidence type="ECO:0000313" key="11">
    <source>
        <dbReference type="EMBL" id="RAN33406.1"/>
    </source>
</evidence>
<dbReference type="InterPro" id="IPR015422">
    <property type="entry name" value="PyrdxlP-dep_Trfase_small"/>
</dbReference>
<dbReference type="RefSeq" id="WP_034826501.1">
    <property type="nucleotide sequence ID" value="NZ_AWFA01000021.1"/>
</dbReference>
<accession>A0A062TSP9</accession>
<dbReference type="OrthoDB" id="9799304at2"/>
<evidence type="ECO:0000256" key="4">
    <source>
        <dbReference type="ARBA" id="ARBA00012285"/>
    </source>
</evidence>
<evidence type="ECO:0000256" key="2">
    <source>
        <dbReference type="ARBA" id="ARBA00003444"/>
    </source>
</evidence>
<dbReference type="EC" id="4.1.1.81" evidence="4"/>
<organism evidence="11 12">
    <name type="scientific">Hyphomonas pacifica</name>
    <dbReference type="NCBI Taxonomy" id="1280941"/>
    <lineage>
        <taxon>Bacteria</taxon>
        <taxon>Pseudomonadati</taxon>
        <taxon>Pseudomonadota</taxon>
        <taxon>Alphaproteobacteria</taxon>
        <taxon>Hyphomonadales</taxon>
        <taxon>Hyphomonadaceae</taxon>
        <taxon>Hyphomonas</taxon>
    </lineage>
</organism>
<dbReference type="InterPro" id="IPR004838">
    <property type="entry name" value="NHTrfase_class1_PyrdxlP-BS"/>
</dbReference>
<keyword evidence="12" id="KW-1185">Reference proteome</keyword>
<comment type="cofactor">
    <cofactor evidence="1">
        <name>pyridoxal 5'-phosphate</name>
        <dbReference type="ChEBI" id="CHEBI:597326"/>
    </cofactor>
</comment>
<dbReference type="InterPro" id="IPR015424">
    <property type="entry name" value="PyrdxlP-dep_Trfase"/>
</dbReference>
<comment type="caution">
    <text evidence="11">The sequence shown here is derived from an EMBL/GenBank/DDBJ whole genome shotgun (WGS) entry which is preliminary data.</text>
</comment>
<evidence type="ECO:0000256" key="7">
    <source>
        <dbReference type="ARBA" id="ARBA00023239"/>
    </source>
</evidence>
<dbReference type="PANTHER" id="PTHR42885">
    <property type="entry name" value="HISTIDINOL-PHOSPHATE AMINOTRANSFERASE-RELATED"/>
    <property type="match status" value="1"/>
</dbReference>
<dbReference type="AlphaFoldDB" id="A0A062TSP9"/>
<dbReference type="PANTHER" id="PTHR42885:SF1">
    <property type="entry name" value="THREONINE-PHOSPHATE DECARBOXYLASE"/>
    <property type="match status" value="1"/>
</dbReference>
<name>A0A062TSP9_9PROT</name>
<comment type="pathway">
    <text evidence="3">Cofactor biosynthesis; adenosylcobalamin biosynthesis.</text>
</comment>
<dbReference type="InterPro" id="IPR005860">
    <property type="entry name" value="CobD"/>
</dbReference>
<keyword evidence="7" id="KW-0456">Lyase</keyword>
<evidence type="ECO:0000256" key="5">
    <source>
        <dbReference type="ARBA" id="ARBA00022573"/>
    </source>
</evidence>
<dbReference type="NCBIfam" id="TIGR01140">
    <property type="entry name" value="L_thr_O3P_dcar"/>
    <property type="match status" value="1"/>
</dbReference>
<keyword evidence="5" id="KW-0169">Cobalamin biosynthesis</keyword>
<dbReference type="GO" id="GO:0009236">
    <property type="term" value="P:cobalamin biosynthetic process"/>
    <property type="evidence" value="ECO:0007669"/>
    <property type="project" value="UniProtKB-UniPathway"/>
</dbReference>
<dbReference type="STRING" id="1280941.HY2_13200"/>
<keyword evidence="6" id="KW-0663">Pyridoxal phosphate</keyword>
<evidence type="ECO:0000256" key="6">
    <source>
        <dbReference type="ARBA" id="ARBA00022898"/>
    </source>
</evidence>
<dbReference type="GO" id="GO:0030170">
    <property type="term" value="F:pyridoxal phosphate binding"/>
    <property type="evidence" value="ECO:0007669"/>
    <property type="project" value="InterPro"/>
</dbReference>
<dbReference type="eggNOG" id="COG0079">
    <property type="taxonomic scope" value="Bacteria"/>
</dbReference>
<dbReference type="InterPro" id="IPR015421">
    <property type="entry name" value="PyrdxlP-dep_Trfase_major"/>
</dbReference>
<dbReference type="Gene3D" id="3.40.640.10">
    <property type="entry name" value="Type I PLP-dependent aspartate aminotransferase-like (Major domain)"/>
    <property type="match status" value="1"/>
</dbReference>
<evidence type="ECO:0000256" key="8">
    <source>
        <dbReference type="ARBA" id="ARBA00029996"/>
    </source>
</evidence>
<dbReference type="UniPathway" id="UPA00148"/>
<evidence type="ECO:0000259" key="10">
    <source>
        <dbReference type="Pfam" id="PF00155"/>
    </source>
</evidence>
<dbReference type="PROSITE" id="PS00105">
    <property type="entry name" value="AA_TRANSFER_CLASS_1"/>
    <property type="match status" value="1"/>
</dbReference>
<evidence type="ECO:0000256" key="1">
    <source>
        <dbReference type="ARBA" id="ARBA00001933"/>
    </source>
</evidence>
<gene>
    <name evidence="11" type="ORF">HY3_13270</name>
</gene>
<dbReference type="CDD" id="cd00609">
    <property type="entry name" value="AAT_like"/>
    <property type="match status" value="1"/>
</dbReference>
<proteinExistence type="predicted"/>
<comment type="catalytic activity">
    <reaction evidence="9">
        <text>O-phospho-L-threonine + H(+) = (R)-1-aminopropan-2-yl phosphate + CO2</text>
        <dbReference type="Rhea" id="RHEA:11492"/>
        <dbReference type="ChEBI" id="CHEBI:15378"/>
        <dbReference type="ChEBI" id="CHEBI:16526"/>
        <dbReference type="ChEBI" id="CHEBI:58563"/>
        <dbReference type="ChEBI" id="CHEBI:58675"/>
        <dbReference type="EC" id="4.1.1.81"/>
    </reaction>
</comment>
<sequence length="330" mass="36603">MNKDLIHGGALDVMQLKFPNVDRPWIDLSTGINPWAYPIGDISAEATTHLPTRNLMHRCRAAMARALNGPEEALVLSPGSELLIRLLPSLLTARRVAILSPTYGDHRTSWLQANCQVLETSNPLDEADRADVIVMCNPNNPDGNTFSASDLEDTRYRLAKRGGWLIVDEAYADLAPDLSMVPHAGKESLIVLRSFGKFFGLAGLRLGGAFVPKSLRTKLEHILGMWPVSCPALEIGTRAYGDHAWQMETRQSLAKARRRLDGILMDAGHRPVGGTDLFRLIEVEHATKLWMQLAERGVYVRRFEWSNQQLRIGLPADSIAEGRLAFALIP</sequence>
<protein>
    <recommendedName>
        <fullName evidence="4">threonine-phosphate decarboxylase</fullName>
        <ecNumber evidence="4">4.1.1.81</ecNumber>
    </recommendedName>
    <alternativeName>
        <fullName evidence="8">L-threonine-O-3-phosphate decarboxylase</fullName>
    </alternativeName>
</protein>
<dbReference type="GO" id="GO:0048472">
    <property type="term" value="F:threonine-phosphate decarboxylase activity"/>
    <property type="evidence" value="ECO:0007669"/>
    <property type="project" value="UniProtKB-EC"/>
</dbReference>
<dbReference type="InterPro" id="IPR004839">
    <property type="entry name" value="Aminotransferase_I/II_large"/>
</dbReference>
<dbReference type="Pfam" id="PF00155">
    <property type="entry name" value="Aminotran_1_2"/>
    <property type="match status" value="1"/>
</dbReference>
<dbReference type="SUPFAM" id="SSF53383">
    <property type="entry name" value="PLP-dependent transferases"/>
    <property type="match status" value="1"/>
</dbReference>
<feature type="domain" description="Aminotransferase class I/classII large" evidence="10">
    <location>
        <begin position="53"/>
        <end position="314"/>
    </location>
</feature>
<comment type="function">
    <text evidence="2">Decarboxylates L-threonine-O-3-phosphate to yield (R)-1-amino-2-propanol O-2-phosphate, the precursor for the linkage between the nucleotide loop and the corrin ring in cobalamin.</text>
</comment>
<dbReference type="EMBL" id="AWFB01000021">
    <property type="protein sequence ID" value="RAN33406.1"/>
    <property type="molecule type" value="Genomic_DNA"/>
</dbReference>
<dbReference type="Gene3D" id="3.90.1150.10">
    <property type="entry name" value="Aspartate Aminotransferase, domain 1"/>
    <property type="match status" value="1"/>
</dbReference>